<evidence type="ECO:0000313" key="3">
    <source>
        <dbReference type="EMBL" id="KAF1371957.1"/>
    </source>
</evidence>
<organism evidence="3 4">
    <name type="scientific">Perca fluviatilis</name>
    <name type="common">European perch</name>
    <dbReference type="NCBI Taxonomy" id="8168"/>
    <lineage>
        <taxon>Eukaryota</taxon>
        <taxon>Metazoa</taxon>
        <taxon>Chordata</taxon>
        <taxon>Craniata</taxon>
        <taxon>Vertebrata</taxon>
        <taxon>Euteleostomi</taxon>
        <taxon>Actinopterygii</taxon>
        <taxon>Neopterygii</taxon>
        <taxon>Teleostei</taxon>
        <taxon>Neoteleostei</taxon>
        <taxon>Acanthomorphata</taxon>
        <taxon>Eupercaria</taxon>
        <taxon>Perciformes</taxon>
        <taxon>Percoidei</taxon>
        <taxon>Percidae</taxon>
        <taxon>Percinae</taxon>
        <taxon>Perca</taxon>
    </lineage>
</organism>
<evidence type="ECO:0008006" key="5">
    <source>
        <dbReference type="Google" id="ProtNLM"/>
    </source>
</evidence>
<evidence type="ECO:0000256" key="1">
    <source>
        <dbReference type="SAM" id="MobiDB-lite"/>
    </source>
</evidence>
<proteinExistence type="predicted"/>
<feature type="compositionally biased region" description="Acidic residues" evidence="1">
    <location>
        <begin position="226"/>
        <end position="238"/>
    </location>
</feature>
<keyword evidence="4" id="KW-1185">Reference proteome</keyword>
<dbReference type="EMBL" id="VHII01000024">
    <property type="protein sequence ID" value="KAF1371957.1"/>
    <property type="molecule type" value="Genomic_DNA"/>
</dbReference>
<protein>
    <recommendedName>
        <fullName evidence="5">Neurexin/syndecan/glycophorin C domain-containing protein</fullName>
    </recommendedName>
</protein>
<keyword evidence="2" id="KW-0812">Transmembrane</keyword>
<feature type="transmembrane region" description="Helical" evidence="2">
    <location>
        <begin position="188"/>
        <end position="213"/>
    </location>
</feature>
<evidence type="ECO:0000256" key="2">
    <source>
        <dbReference type="SAM" id="Phobius"/>
    </source>
</evidence>
<accession>A0A6A5DMB1</accession>
<comment type="caution">
    <text evidence="3">The sequence shown here is derived from an EMBL/GenBank/DDBJ whole genome shotgun (WGS) entry which is preliminary data.</text>
</comment>
<feature type="region of interest" description="Disordered" evidence="1">
    <location>
        <begin position="226"/>
        <end position="256"/>
    </location>
</feature>
<keyword evidence="2" id="KW-1133">Transmembrane helix</keyword>
<gene>
    <name evidence="3" type="ORF">PFLUV_G00276460</name>
</gene>
<evidence type="ECO:0000313" key="4">
    <source>
        <dbReference type="Proteomes" id="UP000465112"/>
    </source>
</evidence>
<dbReference type="AlphaFoldDB" id="A0A6A5DMB1"/>
<dbReference type="Proteomes" id="UP000465112">
    <property type="component" value="Chromosome 24"/>
</dbReference>
<reference evidence="3 4" key="1">
    <citation type="submission" date="2019-06" db="EMBL/GenBank/DDBJ databases">
        <title>A chromosome-scale genome assembly of the European perch, Perca fluviatilis.</title>
        <authorList>
            <person name="Roques C."/>
            <person name="Zahm M."/>
            <person name="Cabau C."/>
            <person name="Klopp C."/>
            <person name="Bouchez O."/>
            <person name="Donnadieu C."/>
            <person name="Kuhl H."/>
            <person name="Gislard M."/>
            <person name="Guendouz S."/>
            <person name="Journot L."/>
            <person name="Haffray P."/>
            <person name="Bestin A."/>
            <person name="Morvezen R."/>
            <person name="Feron R."/>
            <person name="Wen M."/>
            <person name="Jouanno E."/>
            <person name="Herpin A."/>
            <person name="Schartl M."/>
            <person name="Postlethwait J."/>
            <person name="Schaerlinger B."/>
            <person name="Chardard D."/>
            <person name="Lecocq T."/>
            <person name="Poncet C."/>
            <person name="Jaffrelo L."/>
            <person name="Lampietro C."/>
            <person name="Guiguen Y."/>
        </authorList>
    </citation>
    <scope>NUCLEOTIDE SEQUENCE [LARGE SCALE GENOMIC DNA]</scope>
    <source>
        <tissue evidence="3">Blood</tissue>
    </source>
</reference>
<sequence>MTAPTWSTGATPAHAALSTAAQTGATLSEVLTEMVTTKGMDISMTPAPDAMSLPPTIEAWTRLPPSLVTEAVTKAAETGATLSEVWTKMVTTGMGIHTTAAPPPTSLPPATEAWTRLPLPLVTEAVTKAAETGATLSEVWTEMVTEGMGIPTTPAPAPAALPPATEVWTRLPLVTEAVTKGIALDDGAFAALIGGIVCIALLLVICIIVLLLWHLSRHKGSYVTNEMDDDEMDDEESVGSDTALQSREPLETKEDA</sequence>
<name>A0A6A5DMB1_PERFL</name>
<keyword evidence="2" id="KW-0472">Membrane</keyword>
<dbReference type="OrthoDB" id="8958573at2759"/>